<evidence type="ECO:0000313" key="2">
    <source>
        <dbReference type="EMBL" id="MBB4537090.1"/>
    </source>
</evidence>
<reference evidence="3 4" key="1">
    <citation type="submission" date="2020-08" db="EMBL/GenBank/DDBJ databases">
        <title>Genomic Encyclopedia of Type Strains, Phase IV (KMG-V): Genome sequencing to study the core and pangenomes of soil and plant-associated prokaryotes.</title>
        <authorList>
            <person name="Whitman W."/>
        </authorList>
    </citation>
    <scope>NUCLEOTIDE SEQUENCE [LARGE SCALE GENOMIC DNA]</scope>
    <source>
        <strain evidence="1 4">SEMIA 471</strain>
        <strain evidence="2 3">SEMIA 489</strain>
    </source>
</reference>
<dbReference type="Proteomes" id="UP000557344">
    <property type="component" value="Unassembled WGS sequence"/>
</dbReference>
<evidence type="ECO:0000313" key="4">
    <source>
        <dbReference type="Proteomes" id="UP000557344"/>
    </source>
</evidence>
<organism evidence="2 3">
    <name type="scientific">Rhizobium etli</name>
    <dbReference type="NCBI Taxonomy" id="29449"/>
    <lineage>
        <taxon>Bacteria</taxon>
        <taxon>Pseudomonadati</taxon>
        <taxon>Pseudomonadota</taxon>
        <taxon>Alphaproteobacteria</taxon>
        <taxon>Hyphomicrobiales</taxon>
        <taxon>Rhizobiaceae</taxon>
        <taxon>Rhizobium/Agrobacterium group</taxon>
        <taxon>Rhizobium</taxon>
    </lineage>
</organism>
<gene>
    <name evidence="1" type="ORF">GGE46_003893</name>
    <name evidence="2" type="ORF">GGE57_003854</name>
</gene>
<dbReference type="EMBL" id="JACIHU010000008">
    <property type="protein sequence ID" value="MBB4481297.1"/>
    <property type="molecule type" value="Genomic_DNA"/>
</dbReference>
<evidence type="ECO:0000313" key="3">
    <source>
        <dbReference type="Proteomes" id="UP000523431"/>
    </source>
</evidence>
<proteinExistence type="predicted"/>
<evidence type="ECO:0000313" key="1">
    <source>
        <dbReference type="EMBL" id="MBB4481297.1"/>
    </source>
</evidence>
<protein>
    <submittedName>
        <fullName evidence="2">Uncharacterized protein</fullName>
    </submittedName>
</protein>
<dbReference type="AlphaFoldDB" id="A0A7W6ZJV4"/>
<dbReference type="Proteomes" id="UP000523431">
    <property type="component" value="Unassembled WGS sequence"/>
</dbReference>
<sequence>MIGRNSLPIAALAYLHGGHTEDAGSASDVEGGMLQIRKSLAAVAAIVVISVTSSCTTSPTDSVQTGSVGYSSVDYELRPACRDGFGNDRPCSY</sequence>
<accession>A0A7W6ZJV4</accession>
<dbReference type="EMBL" id="JACIID010000008">
    <property type="protein sequence ID" value="MBB4537090.1"/>
    <property type="molecule type" value="Genomic_DNA"/>
</dbReference>
<comment type="caution">
    <text evidence="2">The sequence shown here is derived from an EMBL/GenBank/DDBJ whole genome shotgun (WGS) entry which is preliminary data.</text>
</comment>
<name>A0A7W6ZJV4_RHIET</name>